<evidence type="ECO:0000313" key="3">
    <source>
        <dbReference type="EMBL" id="EYE90352.1"/>
    </source>
</evidence>
<dbReference type="GeneID" id="63700301"/>
<feature type="transmembrane region" description="Helical" evidence="1">
    <location>
        <begin position="59"/>
        <end position="82"/>
    </location>
</feature>
<evidence type="ECO:0000313" key="4">
    <source>
        <dbReference type="Proteomes" id="UP000019804"/>
    </source>
</evidence>
<accession>A0A017S069</accession>
<keyword evidence="4" id="KW-1185">Reference proteome</keyword>
<dbReference type="EMBL" id="KK088461">
    <property type="protein sequence ID" value="EYE90352.1"/>
    <property type="molecule type" value="Genomic_DNA"/>
</dbReference>
<keyword evidence="1" id="KW-1133">Transmembrane helix</keyword>
<feature type="transmembrane region" description="Helical" evidence="1">
    <location>
        <begin position="169"/>
        <end position="190"/>
    </location>
</feature>
<dbReference type="Pfam" id="PF24800">
    <property type="entry name" value="DUF7702"/>
    <property type="match status" value="1"/>
</dbReference>
<feature type="domain" description="DUF7702" evidence="2">
    <location>
        <begin position="3"/>
        <end position="234"/>
    </location>
</feature>
<evidence type="ECO:0000256" key="1">
    <source>
        <dbReference type="SAM" id="Phobius"/>
    </source>
</evidence>
<feature type="transmembrane region" description="Helical" evidence="1">
    <location>
        <begin position="210"/>
        <end position="230"/>
    </location>
</feature>
<evidence type="ECO:0000259" key="2">
    <source>
        <dbReference type="Pfam" id="PF24800"/>
    </source>
</evidence>
<dbReference type="PANTHER" id="PTHR42109:SF3">
    <property type="entry name" value="INTEGRAL MEMBRANE PROTEIN (AFU_ORTHOLOGUE AFUA_5G00100)"/>
    <property type="match status" value="1"/>
</dbReference>
<dbReference type="PANTHER" id="PTHR42109">
    <property type="entry name" value="UNPLACED GENOMIC SCAFFOLD UM_SCAF_CONTIG_1.265, WHOLE GENOME SHOTGUN SEQUENCE"/>
    <property type="match status" value="1"/>
</dbReference>
<sequence length="250" mass="26784">MTNSLSAAECAFYAVLIIPVLFLIVRHGLHGLLGWLFLALFCTLRIIGGGMAVNDSSPAASIISNVGLSPILLAAAGILHEARTYRLQNVDQKVEWAFALLYHIPVVTGVALTAAGSSKLQHHEQPIEKNENLVKAGMSILVVSWAILVGWTGLSFAAPRARSVDRARAGTVLLWSIAFSLVLLGIRVFYSLVTLSTRKPYLNPTTGSLAIRVILGFLPELIATIVYVAAGLKTHGVAKIVHRDGGDDQL</sequence>
<proteinExistence type="predicted"/>
<protein>
    <recommendedName>
        <fullName evidence="2">DUF7702 domain-containing protein</fullName>
    </recommendedName>
</protein>
<dbReference type="OrthoDB" id="2560628at2759"/>
<feature type="transmembrane region" description="Helical" evidence="1">
    <location>
        <begin position="32"/>
        <end position="53"/>
    </location>
</feature>
<dbReference type="HOGENOM" id="CLU_064985_3_0_1"/>
<dbReference type="Proteomes" id="UP000019804">
    <property type="component" value="Unassembled WGS sequence"/>
</dbReference>
<feature type="transmembrane region" description="Helical" evidence="1">
    <location>
        <begin position="136"/>
        <end position="157"/>
    </location>
</feature>
<keyword evidence="1" id="KW-0472">Membrane</keyword>
<keyword evidence="1" id="KW-0812">Transmembrane</keyword>
<dbReference type="InterPro" id="IPR056119">
    <property type="entry name" value="DUF7702"/>
</dbReference>
<reference evidence="4" key="1">
    <citation type="journal article" date="2014" name="Nat. Commun.">
        <title>Genomic adaptations of the halophilic Dead Sea filamentous fungus Eurotium rubrum.</title>
        <authorList>
            <person name="Kis-Papo T."/>
            <person name="Weig A.R."/>
            <person name="Riley R."/>
            <person name="Persoh D."/>
            <person name="Salamov A."/>
            <person name="Sun H."/>
            <person name="Lipzen A."/>
            <person name="Wasser S.P."/>
            <person name="Rambold G."/>
            <person name="Grigoriev I.V."/>
            <person name="Nevo E."/>
        </authorList>
    </citation>
    <scope>NUCLEOTIDE SEQUENCE [LARGE SCALE GENOMIC DNA]</scope>
    <source>
        <strain evidence="4">CBS 135680</strain>
    </source>
</reference>
<dbReference type="AlphaFoldDB" id="A0A017S069"/>
<feature type="transmembrane region" description="Helical" evidence="1">
    <location>
        <begin position="6"/>
        <end position="25"/>
    </location>
</feature>
<gene>
    <name evidence="3" type="ORF">EURHEDRAFT_467409</name>
</gene>
<dbReference type="RefSeq" id="XP_040634042.1">
    <property type="nucleotide sequence ID" value="XM_040785177.1"/>
</dbReference>
<name>A0A017S069_ASPRC</name>
<organism evidence="3 4">
    <name type="scientific">Aspergillus ruber (strain CBS 135680)</name>
    <dbReference type="NCBI Taxonomy" id="1388766"/>
    <lineage>
        <taxon>Eukaryota</taxon>
        <taxon>Fungi</taxon>
        <taxon>Dikarya</taxon>
        <taxon>Ascomycota</taxon>
        <taxon>Pezizomycotina</taxon>
        <taxon>Eurotiomycetes</taxon>
        <taxon>Eurotiomycetidae</taxon>
        <taxon>Eurotiales</taxon>
        <taxon>Aspergillaceae</taxon>
        <taxon>Aspergillus</taxon>
        <taxon>Aspergillus subgen. Aspergillus</taxon>
    </lineage>
</organism>
<feature type="transmembrane region" description="Helical" evidence="1">
    <location>
        <begin position="94"/>
        <end position="116"/>
    </location>
</feature>